<proteinExistence type="predicted"/>
<dbReference type="Proteomes" id="UP000789396">
    <property type="component" value="Unassembled WGS sequence"/>
</dbReference>
<keyword evidence="2" id="KW-1185">Reference proteome</keyword>
<dbReference type="OrthoDB" id="2420880at2759"/>
<dbReference type="AlphaFoldDB" id="A0A9N9K9L8"/>
<reference evidence="1" key="1">
    <citation type="submission" date="2021-06" db="EMBL/GenBank/DDBJ databases">
        <authorList>
            <person name="Kallberg Y."/>
            <person name="Tangrot J."/>
            <person name="Rosling A."/>
        </authorList>
    </citation>
    <scope>NUCLEOTIDE SEQUENCE</scope>
    <source>
        <strain evidence="1">IN212</strain>
    </source>
</reference>
<dbReference type="EMBL" id="CAJVPZ010096450">
    <property type="protein sequence ID" value="CAG8818821.1"/>
    <property type="molecule type" value="Genomic_DNA"/>
</dbReference>
<organism evidence="1 2">
    <name type="scientific">Racocetra fulgida</name>
    <dbReference type="NCBI Taxonomy" id="60492"/>
    <lineage>
        <taxon>Eukaryota</taxon>
        <taxon>Fungi</taxon>
        <taxon>Fungi incertae sedis</taxon>
        <taxon>Mucoromycota</taxon>
        <taxon>Glomeromycotina</taxon>
        <taxon>Glomeromycetes</taxon>
        <taxon>Diversisporales</taxon>
        <taxon>Gigasporaceae</taxon>
        <taxon>Racocetra</taxon>
    </lineage>
</organism>
<sequence length="71" mass="8631">YMLDPQFLEVNNDPSEEAIRYSEFTKFTKEKFDHDESVKLFVELVKFRKKNLPYNNEIIWNFVSSFTSSLW</sequence>
<gene>
    <name evidence="1" type="ORF">RFULGI_LOCUS19460</name>
</gene>
<protein>
    <submittedName>
        <fullName evidence="1">11166_t:CDS:1</fullName>
    </submittedName>
</protein>
<feature type="non-terminal residue" evidence="1">
    <location>
        <position position="1"/>
    </location>
</feature>
<accession>A0A9N9K9L8</accession>
<name>A0A9N9K9L8_9GLOM</name>
<evidence type="ECO:0000313" key="1">
    <source>
        <dbReference type="EMBL" id="CAG8818821.1"/>
    </source>
</evidence>
<comment type="caution">
    <text evidence="1">The sequence shown here is derived from an EMBL/GenBank/DDBJ whole genome shotgun (WGS) entry which is preliminary data.</text>
</comment>
<evidence type="ECO:0000313" key="2">
    <source>
        <dbReference type="Proteomes" id="UP000789396"/>
    </source>
</evidence>